<protein>
    <recommendedName>
        <fullName evidence="4">Methyl-accepting chemotaxis protein</fullName>
    </recommendedName>
</protein>
<name>A0ABU1LZZ4_9BURK</name>
<accession>A0ABU1LZZ4</accession>
<proteinExistence type="predicted"/>
<evidence type="ECO:0000313" key="2">
    <source>
        <dbReference type="EMBL" id="MDR6412204.1"/>
    </source>
</evidence>
<comment type="caution">
    <text evidence="2">The sequence shown here is derived from an EMBL/GenBank/DDBJ whole genome shotgun (WGS) entry which is preliminary data.</text>
</comment>
<organism evidence="2 3">
    <name type="scientific">Paraburkholderia terricola</name>
    <dbReference type="NCBI Taxonomy" id="169427"/>
    <lineage>
        <taxon>Bacteria</taxon>
        <taxon>Pseudomonadati</taxon>
        <taxon>Pseudomonadota</taxon>
        <taxon>Betaproteobacteria</taxon>
        <taxon>Burkholderiales</taxon>
        <taxon>Burkholderiaceae</taxon>
        <taxon>Paraburkholderia</taxon>
    </lineage>
</organism>
<feature type="transmembrane region" description="Helical" evidence="1">
    <location>
        <begin position="12"/>
        <end position="31"/>
    </location>
</feature>
<dbReference type="EMBL" id="JAVDRP010000016">
    <property type="protein sequence ID" value="MDR6412204.1"/>
    <property type="molecule type" value="Genomic_DNA"/>
</dbReference>
<gene>
    <name evidence="2" type="ORF">J2804_005639</name>
</gene>
<evidence type="ECO:0000256" key="1">
    <source>
        <dbReference type="SAM" id="Phobius"/>
    </source>
</evidence>
<keyword evidence="1" id="KW-1133">Transmembrane helix</keyword>
<evidence type="ECO:0000313" key="3">
    <source>
        <dbReference type="Proteomes" id="UP001264340"/>
    </source>
</evidence>
<evidence type="ECO:0008006" key="4">
    <source>
        <dbReference type="Google" id="ProtNLM"/>
    </source>
</evidence>
<reference evidence="2 3" key="1">
    <citation type="submission" date="2023-07" db="EMBL/GenBank/DDBJ databases">
        <title>Sorghum-associated microbial communities from plants grown in Nebraska, USA.</title>
        <authorList>
            <person name="Schachtman D."/>
        </authorList>
    </citation>
    <scope>NUCLEOTIDE SEQUENCE [LARGE SCALE GENOMIC DNA]</scope>
    <source>
        <strain evidence="2 3">DS1316</strain>
    </source>
</reference>
<keyword evidence="1" id="KW-0812">Transmembrane</keyword>
<sequence length="37" mass="4118">MRFRISIRARLMAMVIAVFLLTAVVAAVGMIELRRAA</sequence>
<dbReference type="Proteomes" id="UP001264340">
    <property type="component" value="Unassembled WGS sequence"/>
</dbReference>
<keyword evidence="3" id="KW-1185">Reference proteome</keyword>
<keyword evidence="1" id="KW-0472">Membrane</keyword>